<dbReference type="GO" id="GO:0046464">
    <property type="term" value="P:acylglycerol catabolic process"/>
    <property type="evidence" value="ECO:0007669"/>
    <property type="project" value="TreeGrafter"/>
</dbReference>
<dbReference type="InterPro" id="IPR050266">
    <property type="entry name" value="AB_hydrolase_sf"/>
</dbReference>
<name>A0A2N3YN28_9MICO</name>
<comment type="caution">
    <text evidence="2">The sequence shown here is derived from an EMBL/GenBank/DDBJ whole genome shotgun (WGS) entry which is preliminary data.</text>
</comment>
<dbReference type="AlphaFoldDB" id="A0A2N3YN28"/>
<evidence type="ECO:0000313" key="2">
    <source>
        <dbReference type="EMBL" id="PKW28218.1"/>
    </source>
</evidence>
<dbReference type="GO" id="GO:0016020">
    <property type="term" value="C:membrane"/>
    <property type="evidence" value="ECO:0007669"/>
    <property type="project" value="TreeGrafter"/>
</dbReference>
<dbReference type="PRINTS" id="PR00111">
    <property type="entry name" value="ABHYDROLASE"/>
</dbReference>
<organism evidence="2 3">
    <name type="scientific">Phycicoccus duodecadis</name>
    <dbReference type="NCBI Taxonomy" id="173053"/>
    <lineage>
        <taxon>Bacteria</taxon>
        <taxon>Bacillati</taxon>
        <taxon>Actinomycetota</taxon>
        <taxon>Actinomycetes</taxon>
        <taxon>Micrococcales</taxon>
        <taxon>Intrasporangiaceae</taxon>
        <taxon>Phycicoccus</taxon>
    </lineage>
</organism>
<reference evidence="2 3" key="1">
    <citation type="submission" date="2017-12" db="EMBL/GenBank/DDBJ databases">
        <title>Sequencing the genomes of 1000 Actinobacteria strains.</title>
        <authorList>
            <person name="Klenk H.-P."/>
        </authorList>
    </citation>
    <scope>NUCLEOTIDE SEQUENCE [LARGE SCALE GENOMIC DNA]</scope>
    <source>
        <strain evidence="2 3">DSM 12806</strain>
    </source>
</reference>
<dbReference type="PANTHER" id="PTHR43798:SF5">
    <property type="entry name" value="MONOACYLGLYCEROL LIPASE ABHD6"/>
    <property type="match status" value="1"/>
</dbReference>
<proteinExistence type="predicted"/>
<evidence type="ECO:0000259" key="1">
    <source>
        <dbReference type="Pfam" id="PF12697"/>
    </source>
</evidence>
<dbReference type="InterPro" id="IPR029058">
    <property type="entry name" value="AB_hydrolase_fold"/>
</dbReference>
<keyword evidence="3" id="KW-1185">Reference proteome</keyword>
<evidence type="ECO:0000313" key="3">
    <source>
        <dbReference type="Proteomes" id="UP000233781"/>
    </source>
</evidence>
<gene>
    <name evidence="2" type="ORF">ATL31_3076</name>
</gene>
<dbReference type="Gene3D" id="3.40.50.1820">
    <property type="entry name" value="alpha/beta hydrolase"/>
    <property type="match status" value="1"/>
</dbReference>
<dbReference type="PANTHER" id="PTHR43798">
    <property type="entry name" value="MONOACYLGLYCEROL LIPASE"/>
    <property type="match status" value="1"/>
</dbReference>
<sequence>MRENGGMARRVRLVLLHGSQVNRAVWSRYTHYLGPDVEVVAPDLPAHGARRGEDFTWAAALATVDDAVGPDDGTPVVLAGHSLGGYLALAWASRHPRRLSGLALLGASAVPTGLGALVYRGLARVEQRLGADRMARALDREFDALLPPAFAAAVKEAGYGFDGIPAAWAAVMGECRPGMLREVTAPVLLVNGQLDQLRVDVPRFRRAARSAPWVRVVTVPRGLHVVPLTHPAQVAAALWELVVWARAEAEEEGLGHARFTPGRPLGGEWTPP</sequence>
<protein>
    <submittedName>
        <fullName evidence="2">Pimeloyl-ACP methyl ester carboxylesterase</fullName>
    </submittedName>
</protein>
<dbReference type="InterPro" id="IPR000073">
    <property type="entry name" value="AB_hydrolase_1"/>
</dbReference>
<dbReference type="GO" id="GO:0047372">
    <property type="term" value="F:monoacylglycerol lipase activity"/>
    <property type="evidence" value="ECO:0007669"/>
    <property type="project" value="TreeGrafter"/>
</dbReference>
<dbReference type="Pfam" id="PF12697">
    <property type="entry name" value="Abhydrolase_6"/>
    <property type="match status" value="1"/>
</dbReference>
<dbReference type="EMBL" id="PJNE01000001">
    <property type="protein sequence ID" value="PKW28218.1"/>
    <property type="molecule type" value="Genomic_DNA"/>
</dbReference>
<dbReference type="SUPFAM" id="SSF53474">
    <property type="entry name" value="alpha/beta-Hydrolases"/>
    <property type="match status" value="1"/>
</dbReference>
<dbReference type="Proteomes" id="UP000233781">
    <property type="component" value="Unassembled WGS sequence"/>
</dbReference>
<feature type="domain" description="AB hydrolase-1" evidence="1">
    <location>
        <begin position="13"/>
        <end position="237"/>
    </location>
</feature>
<accession>A0A2N3YN28</accession>